<accession>A0ABN9QLG6</accession>
<dbReference type="InterPro" id="IPR027417">
    <property type="entry name" value="P-loop_NTPase"/>
</dbReference>
<sequence>MNSWRVERNLVVCLPRICTPRFMAAGLLKHTVPALLVRDVAGVDLDSASVNITDAVRLQPLSSVHLDFIIAGYCHSGTTSLHHHLRSHPSVDMWHKEVHELLWQPVFTRAELRHLTSMRRDRTRGIRSTWAGTAPGLFNRLSALPSRPKMIVMARDPLSQLDSILSHGTTAFFNPIGQELGMDLVRTGTNAVYNMQASMLEERVLVVPTLRLSIAPDETIRGHGHGAALARAPAGPRPQAARASPRAAHAPAGARPADAVRRARQLAARLGGGAGRPGLPGPAARCPRAGTGAAEAGEEEKHTA</sequence>
<dbReference type="SUPFAM" id="SSF52540">
    <property type="entry name" value="P-loop containing nucleoside triphosphate hydrolases"/>
    <property type="match status" value="1"/>
</dbReference>
<dbReference type="Gene3D" id="3.40.50.300">
    <property type="entry name" value="P-loop containing nucleotide triphosphate hydrolases"/>
    <property type="match status" value="1"/>
</dbReference>
<evidence type="ECO:0008006" key="4">
    <source>
        <dbReference type="Google" id="ProtNLM"/>
    </source>
</evidence>
<dbReference type="EMBL" id="CAUYUJ010003291">
    <property type="protein sequence ID" value="CAK0804672.1"/>
    <property type="molecule type" value="Genomic_DNA"/>
</dbReference>
<reference evidence="2" key="1">
    <citation type="submission" date="2023-10" db="EMBL/GenBank/DDBJ databases">
        <authorList>
            <person name="Chen Y."/>
            <person name="Shah S."/>
            <person name="Dougan E. K."/>
            <person name="Thang M."/>
            <person name="Chan C."/>
        </authorList>
    </citation>
    <scope>NUCLEOTIDE SEQUENCE [LARGE SCALE GENOMIC DNA]</scope>
</reference>
<comment type="caution">
    <text evidence="2">The sequence shown here is derived from an EMBL/GenBank/DDBJ whole genome shotgun (WGS) entry which is preliminary data.</text>
</comment>
<dbReference type="Proteomes" id="UP001189429">
    <property type="component" value="Unassembled WGS sequence"/>
</dbReference>
<proteinExistence type="predicted"/>
<name>A0ABN9QLG6_9DINO</name>
<gene>
    <name evidence="2" type="ORF">PCOR1329_LOCUS11395</name>
</gene>
<keyword evidence="3" id="KW-1185">Reference proteome</keyword>
<evidence type="ECO:0000256" key="1">
    <source>
        <dbReference type="SAM" id="MobiDB-lite"/>
    </source>
</evidence>
<protein>
    <recommendedName>
        <fullName evidence="4">Protein-tyrosine sulfotransferase</fullName>
    </recommendedName>
</protein>
<feature type="compositionally biased region" description="Low complexity" evidence="1">
    <location>
        <begin position="281"/>
        <end position="295"/>
    </location>
</feature>
<evidence type="ECO:0000313" key="3">
    <source>
        <dbReference type="Proteomes" id="UP001189429"/>
    </source>
</evidence>
<feature type="compositionally biased region" description="Low complexity" evidence="1">
    <location>
        <begin position="226"/>
        <end position="257"/>
    </location>
</feature>
<evidence type="ECO:0000313" key="2">
    <source>
        <dbReference type="EMBL" id="CAK0804672.1"/>
    </source>
</evidence>
<organism evidence="2 3">
    <name type="scientific">Prorocentrum cordatum</name>
    <dbReference type="NCBI Taxonomy" id="2364126"/>
    <lineage>
        <taxon>Eukaryota</taxon>
        <taxon>Sar</taxon>
        <taxon>Alveolata</taxon>
        <taxon>Dinophyceae</taxon>
        <taxon>Prorocentrales</taxon>
        <taxon>Prorocentraceae</taxon>
        <taxon>Prorocentrum</taxon>
    </lineage>
</organism>
<feature type="region of interest" description="Disordered" evidence="1">
    <location>
        <begin position="224"/>
        <end position="304"/>
    </location>
</feature>